<dbReference type="EMBL" id="BK014766">
    <property type="protein sequence ID" value="DAD74831.1"/>
    <property type="molecule type" value="Genomic_DNA"/>
</dbReference>
<accession>A0A8S5LYB2</accession>
<dbReference type="Pfam" id="PF21939">
    <property type="entry name" value="Gp10_C"/>
    <property type="match status" value="1"/>
</dbReference>
<reference evidence="2" key="1">
    <citation type="journal article" date="2021" name="Proc. Natl. Acad. Sci. U.S.A.">
        <title>A Catalog of Tens of Thousands of Viruses from Human Metagenomes Reveals Hidden Associations with Chronic Diseases.</title>
        <authorList>
            <person name="Tisza M.J."/>
            <person name="Buck C.B."/>
        </authorList>
    </citation>
    <scope>NUCLEOTIDE SEQUENCE</scope>
    <source>
        <strain evidence="2">Ctrnx29</strain>
    </source>
</reference>
<sequence>MTDKKTAYLSLPLPNAGNALAEDCPRLAEALSALDSHADTVDSQMADVQTKLQPLDAEAMYDILDAKARTLEPTESGELSVSIQLVESMLLERSMREHPVGSYYTSDKDTEPSKIFGFGTWERVKGVVLLGADEDSYPAGSEGGEAEHTLTLAESVKHGHNVYVYTGSNPSGGTEAHHWSADGTTAEVAPNGATFSHTWCSGHFKTWGDTIMTGCGDPSGTTNALGGSQPHNNMMPYHAAYCWRRTA</sequence>
<feature type="domain" description="Baseplate structural protein Gp10 C-terminal" evidence="1">
    <location>
        <begin position="98"/>
        <end position="246"/>
    </location>
</feature>
<organism evidence="2">
    <name type="scientific">Myoviridae sp. ctrnx29</name>
    <dbReference type="NCBI Taxonomy" id="2826704"/>
    <lineage>
        <taxon>Viruses</taxon>
        <taxon>Duplodnaviria</taxon>
        <taxon>Heunggongvirae</taxon>
        <taxon>Uroviricota</taxon>
        <taxon>Caudoviricetes</taxon>
    </lineage>
</organism>
<proteinExistence type="predicted"/>
<name>A0A8S5LYB2_9CAUD</name>
<evidence type="ECO:0000259" key="1">
    <source>
        <dbReference type="Pfam" id="PF21939"/>
    </source>
</evidence>
<dbReference type="InterPro" id="IPR053827">
    <property type="entry name" value="Gp10_C"/>
</dbReference>
<protein>
    <submittedName>
        <fullName evidence="2">Baseplate wedge protein</fullName>
    </submittedName>
</protein>
<evidence type="ECO:0000313" key="2">
    <source>
        <dbReference type="EMBL" id="DAD74831.1"/>
    </source>
</evidence>